<dbReference type="HOGENOM" id="CLU_1702265_0_0_3"/>
<protein>
    <submittedName>
        <fullName evidence="2">Uncharacterized protein</fullName>
    </submittedName>
</protein>
<feature type="chain" id="PRO_5001687578" evidence="1">
    <location>
        <begin position="25"/>
        <end position="172"/>
    </location>
</feature>
<feature type="signal peptide" evidence="1">
    <location>
        <begin position="1"/>
        <end position="24"/>
    </location>
</feature>
<dbReference type="STRING" id="388467.A19Y_3172"/>
<reference evidence="2 3" key="1">
    <citation type="journal article" date="2014" name="Appl. Environ. Microbiol.">
        <title>Elucidation of insertion elements encoded on plasmids and in vitro construction of shuttle vectors from the toxic cyanobacterium Planktothrix.</title>
        <authorList>
            <person name="Christiansen G."/>
            <person name="Goesmann A."/>
            <person name="Kurmayer R."/>
        </authorList>
    </citation>
    <scope>NUCLEOTIDE SEQUENCE [LARGE SCALE GENOMIC DNA]</scope>
    <source>
        <strain evidence="2 3">NIVA-CYA 126/8</strain>
    </source>
</reference>
<keyword evidence="1" id="KW-0732">Signal</keyword>
<dbReference type="EMBL" id="CM002803">
    <property type="protein sequence ID" value="KEI67989.1"/>
    <property type="molecule type" value="Genomic_DNA"/>
</dbReference>
<proteinExistence type="predicted"/>
<dbReference type="PATRIC" id="fig|388467.6.peg.3116"/>
<evidence type="ECO:0000313" key="3">
    <source>
        <dbReference type="Proteomes" id="UP000027395"/>
    </source>
</evidence>
<name>A0A073CI52_PLAA1</name>
<gene>
    <name evidence="2" type="ORF">A19Y_3172</name>
</gene>
<sequence>MVQCNQRMILGILNLLIFMTTATAYPNAPDLSTDDYVVIGLATCFVKEDGEVHQVQLVEPIPSAALEAILKGVPTSYQMALAVTLGSILTNTEAKIPPELTTDAHFCENFSDRAIAATRTYKNRPQAKLHIPLGTSFKEFNYSLERKRVLNSERMIRTEDNVKQHAYTHQVL</sequence>
<evidence type="ECO:0000313" key="2">
    <source>
        <dbReference type="EMBL" id="KEI67989.1"/>
    </source>
</evidence>
<dbReference type="AlphaFoldDB" id="A0A073CI52"/>
<dbReference type="Proteomes" id="UP000027395">
    <property type="component" value="Chromosome"/>
</dbReference>
<accession>A0A073CI52</accession>
<evidence type="ECO:0000256" key="1">
    <source>
        <dbReference type="SAM" id="SignalP"/>
    </source>
</evidence>
<dbReference type="eggNOG" id="ENOG50306UD">
    <property type="taxonomic scope" value="Bacteria"/>
</dbReference>
<keyword evidence="3" id="KW-1185">Reference proteome</keyword>
<organism evidence="2 3">
    <name type="scientific">Planktothrix agardhii (strain NIVA-CYA 126/8)</name>
    <dbReference type="NCBI Taxonomy" id="388467"/>
    <lineage>
        <taxon>Bacteria</taxon>
        <taxon>Bacillati</taxon>
        <taxon>Cyanobacteriota</taxon>
        <taxon>Cyanophyceae</taxon>
        <taxon>Oscillatoriophycideae</taxon>
        <taxon>Oscillatoriales</taxon>
        <taxon>Microcoleaceae</taxon>
        <taxon>Planktothrix</taxon>
    </lineage>
</organism>